<feature type="compositionally biased region" description="Low complexity" evidence="4">
    <location>
        <begin position="240"/>
        <end position="254"/>
    </location>
</feature>
<evidence type="ECO:0000313" key="7">
    <source>
        <dbReference type="EMBL" id="CAD2218819.1"/>
    </source>
</evidence>
<dbReference type="Gene3D" id="3.40.50.300">
    <property type="entry name" value="P-loop containing nucleotide triphosphate hydrolases"/>
    <property type="match status" value="2"/>
</dbReference>
<keyword evidence="3" id="KW-0342">GTP-binding</keyword>
<dbReference type="GO" id="GO:0032543">
    <property type="term" value="P:mitochondrial translation"/>
    <property type="evidence" value="ECO:0007669"/>
    <property type="project" value="TreeGrafter"/>
</dbReference>
<dbReference type="PANTHER" id="PTHR43261">
    <property type="entry name" value="TRANSLATION ELONGATION FACTOR G-RELATED"/>
    <property type="match status" value="1"/>
</dbReference>
<feature type="domain" description="Tr-type G" evidence="6">
    <location>
        <begin position="47"/>
        <end position="254"/>
    </location>
</feature>
<feature type="signal peptide" evidence="5">
    <location>
        <begin position="1"/>
        <end position="16"/>
    </location>
</feature>
<accession>A0A7G2CH52</accession>
<gene>
    <name evidence="7" type="ORF">ADEAN_000631200</name>
</gene>
<keyword evidence="7" id="KW-0251">Elongation factor</keyword>
<dbReference type="Proteomes" id="UP000515908">
    <property type="component" value="Chromosome 12"/>
</dbReference>
<dbReference type="GO" id="GO:0003924">
    <property type="term" value="F:GTPase activity"/>
    <property type="evidence" value="ECO:0007669"/>
    <property type="project" value="InterPro"/>
</dbReference>
<name>A0A7G2CH52_9TRYP</name>
<keyword evidence="8" id="KW-1185">Reference proteome</keyword>
<dbReference type="GO" id="GO:0003746">
    <property type="term" value="F:translation elongation factor activity"/>
    <property type="evidence" value="ECO:0007669"/>
    <property type="project" value="UniProtKB-KW"/>
</dbReference>
<evidence type="ECO:0000256" key="1">
    <source>
        <dbReference type="ARBA" id="ARBA00022741"/>
    </source>
</evidence>
<dbReference type="NCBIfam" id="TIGR00231">
    <property type="entry name" value="small_GTP"/>
    <property type="match status" value="1"/>
</dbReference>
<dbReference type="PRINTS" id="PR00315">
    <property type="entry name" value="ELONGATNFCT"/>
</dbReference>
<protein>
    <submittedName>
        <fullName evidence="7">Elongation factor Tu GTP binding domain/50S ribosome-binding GTPase, putative</fullName>
    </submittedName>
</protein>
<feature type="chain" id="PRO_5029006558" evidence="5">
    <location>
        <begin position="17"/>
        <end position="254"/>
    </location>
</feature>
<dbReference type="Pfam" id="PF00009">
    <property type="entry name" value="GTP_EFTU"/>
    <property type="match status" value="1"/>
</dbReference>
<dbReference type="InterPro" id="IPR000795">
    <property type="entry name" value="T_Tr_GTP-bd_dom"/>
</dbReference>
<dbReference type="SUPFAM" id="SSF52540">
    <property type="entry name" value="P-loop containing nucleoside triphosphate hydrolases"/>
    <property type="match status" value="1"/>
</dbReference>
<dbReference type="GO" id="GO:0005525">
    <property type="term" value="F:GTP binding"/>
    <property type="evidence" value="ECO:0007669"/>
    <property type="project" value="UniProtKB-KW"/>
</dbReference>
<dbReference type="PANTHER" id="PTHR43261:SF1">
    <property type="entry name" value="RIBOSOME-RELEASING FACTOR 2, MITOCHONDRIAL"/>
    <property type="match status" value="1"/>
</dbReference>
<organism evidence="7 8">
    <name type="scientific">Angomonas deanei</name>
    <dbReference type="NCBI Taxonomy" id="59799"/>
    <lineage>
        <taxon>Eukaryota</taxon>
        <taxon>Discoba</taxon>
        <taxon>Euglenozoa</taxon>
        <taxon>Kinetoplastea</taxon>
        <taxon>Metakinetoplastina</taxon>
        <taxon>Trypanosomatida</taxon>
        <taxon>Trypanosomatidae</taxon>
        <taxon>Strigomonadinae</taxon>
        <taxon>Angomonas</taxon>
    </lineage>
</organism>
<dbReference type="VEuPathDB" id="TriTrypDB:ADEAN_000631200"/>
<dbReference type="EMBL" id="LR877156">
    <property type="protein sequence ID" value="CAD2218819.1"/>
    <property type="molecule type" value="Genomic_DNA"/>
</dbReference>
<evidence type="ECO:0000256" key="3">
    <source>
        <dbReference type="ARBA" id="ARBA00023134"/>
    </source>
</evidence>
<evidence type="ECO:0000256" key="4">
    <source>
        <dbReference type="SAM" id="MobiDB-lite"/>
    </source>
</evidence>
<evidence type="ECO:0000256" key="2">
    <source>
        <dbReference type="ARBA" id="ARBA00022917"/>
    </source>
</evidence>
<dbReference type="GO" id="GO:0032790">
    <property type="term" value="P:ribosome disassembly"/>
    <property type="evidence" value="ECO:0007669"/>
    <property type="project" value="TreeGrafter"/>
</dbReference>
<dbReference type="AlphaFoldDB" id="A0A7G2CH52"/>
<keyword evidence="5" id="KW-0732">Signal</keyword>
<keyword evidence="2" id="KW-0648">Protein biosynthesis</keyword>
<evidence type="ECO:0000256" key="5">
    <source>
        <dbReference type="SAM" id="SignalP"/>
    </source>
</evidence>
<dbReference type="GO" id="GO:0005739">
    <property type="term" value="C:mitochondrion"/>
    <property type="evidence" value="ECO:0007669"/>
    <property type="project" value="TreeGrafter"/>
</dbReference>
<evidence type="ECO:0000313" key="8">
    <source>
        <dbReference type="Proteomes" id="UP000515908"/>
    </source>
</evidence>
<keyword evidence="1" id="KW-0547">Nucleotide-binding</keyword>
<dbReference type="InterPro" id="IPR005225">
    <property type="entry name" value="Small_GTP-bd"/>
</dbReference>
<proteinExistence type="predicted"/>
<feature type="region of interest" description="Disordered" evidence="4">
    <location>
        <begin position="223"/>
        <end position="254"/>
    </location>
</feature>
<sequence length="254" mass="28220">MFRLGTILRVCPSALLFVPFRPSAPRCAPQFSQIGKSKLQAMEAGIPKVRNIGIVAHIDAGKTTTTERMLYYAGVVKRVGDVDSGTTTTDFMKEEMDRGITIQSAAVSLTWKEHTIHLIDTPGHVDFTVEVERAMRVVDGVVALFDASAGVQAQSYTVLRQSRKFQVPVIAFINKMDKFNADFHMAVGTIREKLKVEPLLLQQPLKGERTAASRGSLISLRRRRCASPATTAPRWRYKTSKGSTRSSRTSWRPP</sequence>
<dbReference type="InterPro" id="IPR027417">
    <property type="entry name" value="P-loop_NTPase"/>
</dbReference>
<evidence type="ECO:0000259" key="6">
    <source>
        <dbReference type="PROSITE" id="PS51722"/>
    </source>
</evidence>
<reference evidence="7 8" key="1">
    <citation type="submission" date="2020-08" db="EMBL/GenBank/DDBJ databases">
        <authorList>
            <person name="Newling K."/>
            <person name="Davey J."/>
            <person name="Forrester S."/>
        </authorList>
    </citation>
    <scope>NUCLEOTIDE SEQUENCE [LARGE SCALE GENOMIC DNA]</scope>
    <source>
        <strain evidence="8">Crithidia deanei Carvalho (ATCC PRA-265)</strain>
    </source>
</reference>
<dbReference type="PROSITE" id="PS51722">
    <property type="entry name" value="G_TR_2"/>
    <property type="match status" value="1"/>
</dbReference>